<dbReference type="PANTHER" id="PTHR35201:SF4">
    <property type="entry name" value="BETA-PINACENE SYNTHASE-RELATED"/>
    <property type="match status" value="1"/>
</dbReference>
<dbReference type="PANTHER" id="PTHR35201">
    <property type="entry name" value="TERPENE SYNTHASE"/>
    <property type="match status" value="1"/>
</dbReference>
<dbReference type="Pfam" id="PF19086">
    <property type="entry name" value="Terpene_syn_C_2"/>
    <property type="match status" value="1"/>
</dbReference>
<dbReference type="EMBL" id="JAAKZZ010000149">
    <property type="protein sequence ID" value="NGO69889.1"/>
    <property type="molecule type" value="Genomic_DNA"/>
</dbReference>
<dbReference type="AlphaFoldDB" id="A0A6G4WX76"/>
<sequence length="348" mass="40094">MRVYPAEGLEFPDWTPPYPVAINPHVEQCKKYSEEWALRTGLSTTQTALERGKICMYTECAAWLYPTISLEGMKIASKWSWWIFTNDDLFDEGNSGVSPTKTDTVTPSLISALYGDPLPDDIEQIYSCVEEFMQCLRGMMEPHWIQRFACGMSDYAYTLSWGTANRVHQRYPTIEEYKKRRLYDGAMIPTYDLVELDEQAQIPQRFRESHWTIEFLTEAANLINWDNDIRSIFKESNHNHVNNMVYVVQHERGGTLQGAVNATHAMVLECCDNIARMESELPAVCRSYHLTPAETDRCHYWFNLVLTAMGGGIAWQKASGRFSRDQVQEFNAGSDPAYLEDHFRREGC</sequence>
<dbReference type="EC" id="4.2.3.-" evidence="2"/>
<dbReference type="Gene3D" id="1.10.600.10">
    <property type="entry name" value="Farnesyl Diphosphate Synthase"/>
    <property type="match status" value="1"/>
</dbReference>
<organism evidence="3 4">
    <name type="scientific">Streptomyces boncukensis</name>
    <dbReference type="NCBI Taxonomy" id="2711219"/>
    <lineage>
        <taxon>Bacteria</taxon>
        <taxon>Bacillati</taxon>
        <taxon>Actinomycetota</taxon>
        <taxon>Actinomycetes</taxon>
        <taxon>Kitasatosporales</taxon>
        <taxon>Streptomycetaceae</taxon>
        <taxon>Streptomyces</taxon>
    </lineage>
</organism>
<dbReference type="GO" id="GO:0046872">
    <property type="term" value="F:metal ion binding"/>
    <property type="evidence" value="ECO:0007669"/>
    <property type="project" value="UniProtKB-KW"/>
</dbReference>
<dbReference type="InterPro" id="IPR034686">
    <property type="entry name" value="Terpene_cyclase-like_2"/>
</dbReference>
<gene>
    <name evidence="3" type="ORF">G5C65_16295</name>
</gene>
<proteinExistence type="inferred from homology"/>
<keyword evidence="1 2" id="KW-0456">Lyase</keyword>
<evidence type="ECO:0000313" key="3">
    <source>
        <dbReference type="EMBL" id="NGO69889.1"/>
    </source>
</evidence>
<evidence type="ECO:0000256" key="2">
    <source>
        <dbReference type="RuleBase" id="RU366034"/>
    </source>
</evidence>
<reference evidence="3 4" key="1">
    <citation type="submission" date="2020-02" db="EMBL/GenBank/DDBJ databases">
        <title>Whole-genome analyses of novel actinobacteria.</title>
        <authorList>
            <person name="Sahin N."/>
            <person name="Tatar D."/>
        </authorList>
    </citation>
    <scope>NUCLEOTIDE SEQUENCE [LARGE SCALE GENOMIC DNA]</scope>
    <source>
        <strain evidence="3 4">SB3404</strain>
    </source>
</reference>
<dbReference type="RefSeq" id="WP_165299568.1">
    <property type="nucleotide sequence ID" value="NZ_JAAKZZ010000149.1"/>
</dbReference>
<dbReference type="SFLD" id="SFLDS00005">
    <property type="entry name" value="Isoprenoid_Synthase_Type_I"/>
    <property type="match status" value="1"/>
</dbReference>
<evidence type="ECO:0000313" key="4">
    <source>
        <dbReference type="Proteomes" id="UP000477722"/>
    </source>
</evidence>
<comment type="similarity">
    <text evidence="2">Belongs to the terpene synthase family.</text>
</comment>
<dbReference type="SFLD" id="SFLDG01020">
    <property type="entry name" value="Terpene_Cyclase_Like_2"/>
    <property type="match status" value="1"/>
</dbReference>
<keyword evidence="4" id="KW-1185">Reference proteome</keyword>
<dbReference type="InterPro" id="IPR008949">
    <property type="entry name" value="Isoprenoid_synthase_dom_sf"/>
</dbReference>
<keyword evidence="2" id="KW-0479">Metal-binding</keyword>
<comment type="caution">
    <text evidence="3">The sequence shown here is derived from an EMBL/GenBank/DDBJ whole genome shotgun (WGS) entry which is preliminary data.</text>
</comment>
<dbReference type="SUPFAM" id="SSF48576">
    <property type="entry name" value="Terpenoid synthases"/>
    <property type="match status" value="1"/>
</dbReference>
<comment type="cofactor">
    <cofactor evidence="2">
        <name>Mg(2+)</name>
        <dbReference type="ChEBI" id="CHEBI:18420"/>
    </cofactor>
</comment>
<keyword evidence="2" id="KW-0460">Magnesium</keyword>
<protein>
    <recommendedName>
        <fullName evidence="2">Terpene synthase</fullName>
        <ecNumber evidence="2">4.2.3.-</ecNumber>
    </recommendedName>
</protein>
<evidence type="ECO:0000256" key="1">
    <source>
        <dbReference type="ARBA" id="ARBA00023239"/>
    </source>
</evidence>
<dbReference type="Proteomes" id="UP000477722">
    <property type="component" value="Unassembled WGS sequence"/>
</dbReference>
<name>A0A6G4WX76_9ACTN</name>
<accession>A0A6G4WX76</accession>
<dbReference type="GO" id="GO:0010333">
    <property type="term" value="F:terpene synthase activity"/>
    <property type="evidence" value="ECO:0007669"/>
    <property type="project" value="InterPro"/>
</dbReference>